<dbReference type="EMBL" id="CM045769">
    <property type="protein sequence ID" value="KAI7995191.1"/>
    <property type="molecule type" value="Genomic_DNA"/>
</dbReference>
<reference evidence="1 2" key="1">
    <citation type="journal article" date="2022" name="Plant J.">
        <title>Chromosome-level genome of Camellia lanceoleosa provides a valuable resource for understanding genome evolution and self-incompatibility.</title>
        <authorList>
            <person name="Gong W."/>
            <person name="Xiao S."/>
            <person name="Wang L."/>
            <person name="Liao Z."/>
            <person name="Chang Y."/>
            <person name="Mo W."/>
            <person name="Hu G."/>
            <person name="Li W."/>
            <person name="Zhao G."/>
            <person name="Zhu H."/>
            <person name="Hu X."/>
            <person name="Ji K."/>
            <person name="Xiang X."/>
            <person name="Song Q."/>
            <person name="Yuan D."/>
            <person name="Jin S."/>
            <person name="Zhang L."/>
        </authorList>
    </citation>
    <scope>NUCLEOTIDE SEQUENCE [LARGE SCALE GENOMIC DNA]</scope>
    <source>
        <strain evidence="1">SQ_2022a</strain>
    </source>
</reference>
<gene>
    <name evidence="1" type="ORF">LOK49_LG11G00251</name>
</gene>
<evidence type="ECO:0000313" key="2">
    <source>
        <dbReference type="Proteomes" id="UP001060215"/>
    </source>
</evidence>
<evidence type="ECO:0000313" key="1">
    <source>
        <dbReference type="EMBL" id="KAI7995191.1"/>
    </source>
</evidence>
<dbReference type="Proteomes" id="UP001060215">
    <property type="component" value="Chromosome 12"/>
</dbReference>
<protein>
    <submittedName>
        <fullName evidence="1">Uncharacterized protein</fullName>
    </submittedName>
</protein>
<organism evidence="1 2">
    <name type="scientific">Camellia lanceoleosa</name>
    <dbReference type="NCBI Taxonomy" id="1840588"/>
    <lineage>
        <taxon>Eukaryota</taxon>
        <taxon>Viridiplantae</taxon>
        <taxon>Streptophyta</taxon>
        <taxon>Embryophyta</taxon>
        <taxon>Tracheophyta</taxon>
        <taxon>Spermatophyta</taxon>
        <taxon>Magnoliopsida</taxon>
        <taxon>eudicotyledons</taxon>
        <taxon>Gunneridae</taxon>
        <taxon>Pentapetalae</taxon>
        <taxon>asterids</taxon>
        <taxon>Ericales</taxon>
        <taxon>Theaceae</taxon>
        <taxon>Camellia</taxon>
    </lineage>
</organism>
<comment type="caution">
    <text evidence="1">The sequence shown here is derived from an EMBL/GenBank/DDBJ whole genome shotgun (WGS) entry which is preliminary data.</text>
</comment>
<sequence>MEKKKEEVSGGKMMDHQMSEEIYTQRRGFDVFGKRVGFVKFNAYVVDKATGKKVLCLHVGGESCLDPFGVGWQHLCCAY</sequence>
<keyword evidence="2" id="KW-1185">Reference proteome</keyword>
<proteinExistence type="predicted"/>
<name>A0ACC0G4J4_9ERIC</name>
<accession>A0ACC0G4J4</accession>